<comment type="function">
    <text evidence="7">Single strand-specific metallo-endoribonuclease involved in late-stage 70S ribosome quality control and in maturation of the 3' terminus of the 16S rRNA.</text>
</comment>
<dbReference type="InterPro" id="IPR002036">
    <property type="entry name" value="YbeY"/>
</dbReference>
<feature type="binding site" evidence="7">
    <location>
        <position position="114"/>
    </location>
    <ligand>
        <name>Zn(2+)</name>
        <dbReference type="ChEBI" id="CHEBI:29105"/>
        <note>catalytic</note>
    </ligand>
</feature>
<dbReference type="Proteomes" id="UP000245872">
    <property type="component" value="Chromosome"/>
</dbReference>
<evidence type="ECO:0000256" key="4">
    <source>
        <dbReference type="ARBA" id="ARBA00022759"/>
    </source>
</evidence>
<dbReference type="PANTHER" id="PTHR46986:SF1">
    <property type="entry name" value="ENDORIBONUCLEASE YBEY, CHLOROPLASTIC"/>
    <property type="match status" value="1"/>
</dbReference>
<dbReference type="PANTHER" id="PTHR46986">
    <property type="entry name" value="ENDORIBONUCLEASE YBEY, CHLOROPLASTIC"/>
    <property type="match status" value="1"/>
</dbReference>
<comment type="cofactor">
    <cofactor evidence="7">
        <name>Zn(2+)</name>
        <dbReference type="ChEBI" id="CHEBI:29105"/>
    </cofactor>
    <text evidence="7">Binds 1 zinc ion.</text>
</comment>
<keyword evidence="5 7" id="KW-0378">Hydrolase</keyword>
<sequence length="144" mass="17240">MHQSIDYFSEDINFKLKRKKEISLWLQAVIEQEGYALEQLNFIFCSDSYLHGYNKHYLNHDTLTDVITFDYATKEKTIYGDIYISIERIKENAAMYQEAFLRELYRVMLHGLLHLLTYKDATLDEKKLMRAKEAYYLTKRSTLT</sequence>
<feature type="binding site" evidence="7">
    <location>
        <position position="110"/>
    </location>
    <ligand>
        <name>Zn(2+)</name>
        <dbReference type="ChEBI" id="CHEBI:29105"/>
        <note>catalytic</note>
    </ligand>
</feature>
<dbReference type="GO" id="GO:0005737">
    <property type="term" value="C:cytoplasm"/>
    <property type="evidence" value="ECO:0007669"/>
    <property type="project" value="UniProtKB-SubCell"/>
</dbReference>
<organism evidence="8 9">
    <name type="scientific">Candidatus Cardinium hertigii</name>
    <dbReference type="NCBI Taxonomy" id="247481"/>
    <lineage>
        <taxon>Bacteria</taxon>
        <taxon>Pseudomonadati</taxon>
        <taxon>Bacteroidota</taxon>
        <taxon>Cytophagia</taxon>
        <taxon>Cytophagales</taxon>
        <taxon>Amoebophilaceae</taxon>
        <taxon>Candidatus Cardinium</taxon>
    </lineage>
</organism>
<dbReference type="GO" id="GO:0006364">
    <property type="term" value="P:rRNA processing"/>
    <property type="evidence" value="ECO:0007669"/>
    <property type="project" value="UniProtKB-UniRule"/>
</dbReference>
<dbReference type="KEGG" id="cher:DK880_00941"/>
<evidence type="ECO:0000256" key="7">
    <source>
        <dbReference type="HAMAP-Rule" id="MF_00009"/>
    </source>
</evidence>
<evidence type="ECO:0000256" key="3">
    <source>
        <dbReference type="ARBA" id="ARBA00022723"/>
    </source>
</evidence>
<accession>A0A2Z3L9P7</accession>
<dbReference type="GO" id="GO:0008270">
    <property type="term" value="F:zinc ion binding"/>
    <property type="evidence" value="ECO:0007669"/>
    <property type="project" value="UniProtKB-UniRule"/>
</dbReference>
<comment type="subcellular location">
    <subcellularLocation>
        <location evidence="7">Cytoplasm</location>
    </subcellularLocation>
</comment>
<evidence type="ECO:0000256" key="2">
    <source>
        <dbReference type="ARBA" id="ARBA00022722"/>
    </source>
</evidence>
<dbReference type="HAMAP" id="MF_00009">
    <property type="entry name" value="Endoribonucl_YbeY"/>
    <property type="match status" value="1"/>
</dbReference>
<name>A0A2Z3L9P7_9BACT</name>
<keyword evidence="7" id="KW-0698">rRNA processing</keyword>
<keyword evidence="3 7" id="KW-0479">Metal-binding</keyword>
<protein>
    <recommendedName>
        <fullName evidence="7">Endoribonuclease YbeY</fullName>
        <ecNumber evidence="7">3.1.-.-</ecNumber>
    </recommendedName>
</protein>
<dbReference type="EC" id="3.1.-.-" evidence="7"/>
<evidence type="ECO:0000256" key="5">
    <source>
        <dbReference type="ARBA" id="ARBA00022801"/>
    </source>
</evidence>
<keyword evidence="7" id="KW-0963">Cytoplasm</keyword>
<feature type="binding site" evidence="7">
    <location>
        <position position="120"/>
    </location>
    <ligand>
        <name>Zn(2+)</name>
        <dbReference type="ChEBI" id="CHEBI:29105"/>
        <note>catalytic</note>
    </ligand>
</feature>
<gene>
    <name evidence="7 8" type="primary">ybeY</name>
    <name evidence="8" type="ORF">DK880_00941</name>
</gene>
<dbReference type="GO" id="GO:0004521">
    <property type="term" value="F:RNA endonuclease activity"/>
    <property type="evidence" value="ECO:0007669"/>
    <property type="project" value="UniProtKB-UniRule"/>
</dbReference>
<dbReference type="RefSeq" id="WP_109997614.1">
    <property type="nucleotide sequence ID" value="NZ_CP029619.1"/>
</dbReference>
<keyword evidence="2 7" id="KW-0540">Nuclease</keyword>
<dbReference type="NCBIfam" id="TIGR00043">
    <property type="entry name" value="rRNA maturation RNase YbeY"/>
    <property type="match status" value="1"/>
</dbReference>
<dbReference type="AlphaFoldDB" id="A0A2Z3L9P7"/>
<keyword evidence="6 7" id="KW-0862">Zinc</keyword>
<evidence type="ECO:0000313" key="9">
    <source>
        <dbReference type="Proteomes" id="UP000245872"/>
    </source>
</evidence>
<evidence type="ECO:0000313" key="8">
    <source>
        <dbReference type="EMBL" id="AWN82238.1"/>
    </source>
</evidence>
<dbReference type="GO" id="GO:0004222">
    <property type="term" value="F:metalloendopeptidase activity"/>
    <property type="evidence" value="ECO:0007669"/>
    <property type="project" value="InterPro"/>
</dbReference>
<dbReference type="SUPFAM" id="SSF55486">
    <property type="entry name" value="Metalloproteases ('zincins'), catalytic domain"/>
    <property type="match status" value="1"/>
</dbReference>
<evidence type="ECO:0000256" key="6">
    <source>
        <dbReference type="ARBA" id="ARBA00022833"/>
    </source>
</evidence>
<keyword evidence="7" id="KW-0690">Ribosome biogenesis</keyword>
<keyword evidence="4 7" id="KW-0255">Endonuclease</keyword>
<keyword evidence="9" id="KW-1185">Reference proteome</keyword>
<comment type="similarity">
    <text evidence="1 7">Belongs to the endoribonuclease YbeY family.</text>
</comment>
<dbReference type="EMBL" id="CP029619">
    <property type="protein sequence ID" value="AWN82238.1"/>
    <property type="molecule type" value="Genomic_DNA"/>
</dbReference>
<dbReference type="OrthoDB" id="9811984at2"/>
<dbReference type="InterPro" id="IPR023091">
    <property type="entry name" value="MetalPrtase_cat_dom_sf_prd"/>
</dbReference>
<dbReference type="Pfam" id="PF02130">
    <property type="entry name" value="YbeY"/>
    <property type="match status" value="1"/>
</dbReference>
<proteinExistence type="inferred from homology"/>
<evidence type="ECO:0000256" key="1">
    <source>
        <dbReference type="ARBA" id="ARBA00010875"/>
    </source>
</evidence>
<reference evidence="8 9" key="1">
    <citation type="submission" date="2018-05" db="EMBL/GenBank/DDBJ databases">
        <title>Candidatus Cardinium hertigii Genome Assembly.</title>
        <authorList>
            <person name="Showmaker K.C."/>
            <person name="Walden K.O."/>
            <person name="Fields C.J."/>
            <person name="Lambert K.N."/>
            <person name="Hudson M.E."/>
        </authorList>
    </citation>
    <scope>NUCLEOTIDE SEQUENCE [LARGE SCALE GENOMIC DNA]</scope>
    <source>
        <strain evidence="9">cHgTN10</strain>
    </source>
</reference>
<dbReference type="Gene3D" id="3.40.390.30">
    <property type="entry name" value="Metalloproteases ('zincins'), catalytic domain"/>
    <property type="match status" value="1"/>
</dbReference>